<dbReference type="STRING" id="402596.SAMN04489844_4408"/>
<dbReference type="SUPFAM" id="SSF109854">
    <property type="entry name" value="DinB/YfiT-like putative metalloenzymes"/>
    <property type="match status" value="1"/>
</dbReference>
<dbReference type="InterPro" id="IPR017520">
    <property type="entry name" value="CHP03086"/>
</dbReference>
<accession>A0A1H5AMC6</accession>
<dbReference type="InterPro" id="IPR034660">
    <property type="entry name" value="DinB/YfiT-like"/>
</dbReference>
<proteinExistence type="predicted"/>
<organism evidence="3 4">
    <name type="scientific">Nocardioides exalbidus</name>
    <dbReference type="NCBI Taxonomy" id="402596"/>
    <lineage>
        <taxon>Bacteria</taxon>
        <taxon>Bacillati</taxon>
        <taxon>Actinomycetota</taxon>
        <taxon>Actinomycetes</taxon>
        <taxon>Propionibacteriales</taxon>
        <taxon>Nocardioidaceae</taxon>
        <taxon>Nocardioides</taxon>
    </lineage>
</organism>
<keyword evidence="4" id="KW-1185">Reference proteome</keyword>
<gene>
    <name evidence="3" type="ORF">SAMN04489844_4408</name>
</gene>
<dbReference type="InterPro" id="IPR017517">
    <property type="entry name" value="Maleyloyr_isom"/>
</dbReference>
<dbReference type="Proteomes" id="UP000198742">
    <property type="component" value="Unassembled WGS sequence"/>
</dbReference>
<dbReference type="NCBIfam" id="TIGR03086">
    <property type="entry name" value="TIGR03086 family metal-binding protein"/>
    <property type="match status" value="1"/>
</dbReference>
<evidence type="ECO:0000313" key="3">
    <source>
        <dbReference type="EMBL" id="SED43537.1"/>
    </source>
</evidence>
<protein>
    <submittedName>
        <fullName evidence="3">TIGR03086 family protein</fullName>
    </submittedName>
</protein>
<dbReference type="OrthoDB" id="5185819at2"/>
<reference evidence="4" key="1">
    <citation type="submission" date="2016-10" db="EMBL/GenBank/DDBJ databases">
        <authorList>
            <person name="Varghese N."/>
            <person name="Submissions S."/>
        </authorList>
    </citation>
    <scope>NUCLEOTIDE SEQUENCE [LARGE SCALE GENOMIC DNA]</scope>
    <source>
        <strain evidence="4">DSM 22017</strain>
    </source>
</reference>
<dbReference type="Gene3D" id="1.20.120.450">
    <property type="entry name" value="dinb family like domain"/>
    <property type="match status" value="1"/>
</dbReference>
<dbReference type="InterPro" id="IPR024344">
    <property type="entry name" value="MDMPI_metal-binding"/>
</dbReference>
<evidence type="ECO:0000259" key="2">
    <source>
        <dbReference type="Pfam" id="PF11716"/>
    </source>
</evidence>
<name>A0A1H5AMC6_9ACTN</name>
<dbReference type="RefSeq" id="WP_090972096.1">
    <property type="nucleotide sequence ID" value="NZ_FNRT01000002.1"/>
</dbReference>
<evidence type="ECO:0000313" key="4">
    <source>
        <dbReference type="Proteomes" id="UP000198742"/>
    </source>
</evidence>
<feature type="domain" description="Mycothiol-dependent maleylpyruvate isomerase metal-binding" evidence="2">
    <location>
        <begin position="9"/>
        <end position="132"/>
    </location>
</feature>
<dbReference type="Pfam" id="PF11716">
    <property type="entry name" value="MDMPI_N"/>
    <property type="match status" value="1"/>
</dbReference>
<dbReference type="NCBIfam" id="TIGR03083">
    <property type="entry name" value="maleylpyruvate isomerase family mycothiol-dependent enzyme"/>
    <property type="match status" value="1"/>
</dbReference>
<dbReference type="GO" id="GO:0046872">
    <property type="term" value="F:metal ion binding"/>
    <property type="evidence" value="ECO:0007669"/>
    <property type="project" value="InterPro"/>
</dbReference>
<feature type="region of interest" description="Disordered" evidence="1">
    <location>
        <begin position="58"/>
        <end position="77"/>
    </location>
</feature>
<dbReference type="EMBL" id="FNRT01000002">
    <property type="protein sequence ID" value="SED43537.1"/>
    <property type="molecule type" value="Genomic_DNA"/>
</dbReference>
<evidence type="ECO:0000256" key="1">
    <source>
        <dbReference type="SAM" id="MobiDB-lite"/>
    </source>
</evidence>
<dbReference type="AlphaFoldDB" id="A0A1H5AMC6"/>
<sequence length="196" mass="20493">MSDLVDLGPAGERLVAVAAHVTDDQLGGPTPCEGRTVGQLVAHLVGLTLAFRAAADKDFGPLTDTNPDDSGWPDPEPGWRDALATQVPAMTRAWRNPAAWDGMTRAGGVDLPGQVGGLVALDEIVLHGWDLARATGQPYDCDDATAEACMAFVGGFEESGTPGLFAPAVGVTDDASPFERVLARSGRDPQWSKEGR</sequence>